<reference evidence="1" key="1">
    <citation type="journal article" date="2020" name="mSystems">
        <title>Genome- and Community-Level Interaction Insights into Carbon Utilization and Element Cycling Functions of Hydrothermarchaeota in Hydrothermal Sediment.</title>
        <authorList>
            <person name="Zhou Z."/>
            <person name="Liu Y."/>
            <person name="Xu W."/>
            <person name="Pan J."/>
            <person name="Luo Z.H."/>
            <person name="Li M."/>
        </authorList>
    </citation>
    <scope>NUCLEOTIDE SEQUENCE [LARGE SCALE GENOMIC DNA]</scope>
    <source>
        <strain evidence="1">SpSt-1116</strain>
    </source>
</reference>
<evidence type="ECO:0000313" key="1">
    <source>
        <dbReference type="EMBL" id="HHQ80502.1"/>
    </source>
</evidence>
<protein>
    <recommendedName>
        <fullName evidence="2">Type I-A CRISPR-associated protein Cas8a2/Csx9</fullName>
    </recommendedName>
</protein>
<proteinExistence type="predicted"/>
<sequence>MSRAELAIPPHAYPSARRYASIFYALACFYHLHAQRGDVLYSGESIGLAGDAVLSLKEAVHAVLQCEAKRNSEYLATRGEREGRAHARPCPSLRLNRNDFENVARRLALDTGIALDESDTYCSLFVKLGEWLLSQLDANPGGVLTELGVVREAMDGIQLGKAPSRNGKSLYAQLQLLKLDKYEYGKTFLNLSIKGDVRFSAVWYAVVGLGWLSTYSLTAGDTIVMVSPLEEAIEAALLKGGGKELREIYDSLHWLPLAPIYANAPPGLHEPYALLLALCMPEEAVEAGVLGVRFKLTRVRVANRAFTVVDEVPVDLSKYAMFVTLVKESRMAQLRSTIESLLRCALRTYAGSYSKYCEDAWGDLGDMVSMSRALAELAIGVNVYRNAYKLARLSPPPEGGRPRNFRDPRVMRKLLWVASRLARGLVIEA</sequence>
<organism evidence="1">
    <name type="scientific">Fervidicoccus fontis</name>
    <dbReference type="NCBI Taxonomy" id="683846"/>
    <lineage>
        <taxon>Archaea</taxon>
        <taxon>Thermoproteota</taxon>
        <taxon>Thermoprotei</taxon>
        <taxon>Fervidicoccales</taxon>
        <taxon>Fervidicoccaceae</taxon>
        <taxon>Fervidicoccus</taxon>
    </lineage>
</organism>
<gene>
    <name evidence="1" type="ORF">ENM78_03480</name>
</gene>
<dbReference type="AlphaFoldDB" id="A0A7J3ZKU2"/>
<name>A0A7J3ZKU2_9CREN</name>
<accession>A0A7J3ZKU2</accession>
<evidence type="ECO:0008006" key="2">
    <source>
        <dbReference type="Google" id="ProtNLM"/>
    </source>
</evidence>
<comment type="caution">
    <text evidence="1">The sequence shown here is derived from an EMBL/GenBank/DDBJ whole genome shotgun (WGS) entry which is preliminary data.</text>
</comment>
<dbReference type="EMBL" id="DRZC01000048">
    <property type="protein sequence ID" value="HHQ80502.1"/>
    <property type="molecule type" value="Genomic_DNA"/>
</dbReference>